<dbReference type="EMBL" id="JBAMIC010000013">
    <property type="protein sequence ID" value="KAK7097803.1"/>
    <property type="molecule type" value="Genomic_DNA"/>
</dbReference>
<keyword evidence="3" id="KW-1185">Reference proteome</keyword>
<reference evidence="2 3" key="1">
    <citation type="submission" date="2024-02" db="EMBL/GenBank/DDBJ databases">
        <title>Chromosome-scale genome assembly of the rough periwinkle Littorina saxatilis.</title>
        <authorList>
            <person name="De Jode A."/>
            <person name="Faria R."/>
            <person name="Formenti G."/>
            <person name="Sims Y."/>
            <person name="Smith T.P."/>
            <person name="Tracey A."/>
            <person name="Wood J.M.D."/>
            <person name="Zagrodzka Z.B."/>
            <person name="Johannesson K."/>
            <person name="Butlin R.K."/>
            <person name="Leder E.H."/>
        </authorList>
    </citation>
    <scope>NUCLEOTIDE SEQUENCE [LARGE SCALE GENOMIC DNA]</scope>
    <source>
        <strain evidence="2">Snail1</strain>
        <tissue evidence="2">Muscle</tissue>
    </source>
</reference>
<feature type="signal peptide" evidence="1">
    <location>
        <begin position="1"/>
        <end position="19"/>
    </location>
</feature>
<protein>
    <submittedName>
        <fullName evidence="2">Uncharacterized protein</fullName>
    </submittedName>
</protein>
<feature type="chain" id="PRO_5042838545" evidence="1">
    <location>
        <begin position="20"/>
        <end position="168"/>
    </location>
</feature>
<gene>
    <name evidence="2" type="ORF">V1264_004728</name>
</gene>
<comment type="caution">
    <text evidence="2">The sequence shown here is derived from an EMBL/GenBank/DDBJ whole genome shotgun (WGS) entry which is preliminary data.</text>
</comment>
<organism evidence="2 3">
    <name type="scientific">Littorina saxatilis</name>
    <dbReference type="NCBI Taxonomy" id="31220"/>
    <lineage>
        <taxon>Eukaryota</taxon>
        <taxon>Metazoa</taxon>
        <taxon>Spiralia</taxon>
        <taxon>Lophotrochozoa</taxon>
        <taxon>Mollusca</taxon>
        <taxon>Gastropoda</taxon>
        <taxon>Caenogastropoda</taxon>
        <taxon>Littorinimorpha</taxon>
        <taxon>Littorinoidea</taxon>
        <taxon>Littorinidae</taxon>
        <taxon>Littorina</taxon>
    </lineage>
</organism>
<keyword evidence="1" id="KW-0732">Signal</keyword>
<dbReference type="AlphaFoldDB" id="A0AAN9G6X9"/>
<evidence type="ECO:0000313" key="2">
    <source>
        <dbReference type="EMBL" id="KAK7097803.1"/>
    </source>
</evidence>
<dbReference type="Proteomes" id="UP001374579">
    <property type="component" value="Unassembled WGS sequence"/>
</dbReference>
<sequence length="168" mass="18662">MRILVALAILQLFSLTCLAADAVSKTSTWRRLGSGFQSMVSYQAVETCRSRLECVQRGCRYTHCSRVAFQRSTKHCYLLPVTQALRGGTGDDVIIFEQGDPICPVEDVSIANAEVFWHHTLTSVEGDVNCHSHYTGSINDVTVKCSADNTWTTEGQCVNTYWLNPVSH</sequence>
<evidence type="ECO:0000256" key="1">
    <source>
        <dbReference type="SAM" id="SignalP"/>
    </source>
</evidence>
<evidence type="ECO:0000313" key="3">
    <source>
        <dbReference type="Proteomes" id="UP001374579"/>
    </source>
</evidence>
<accession>A0AAN9G6X9</accession>
<proteinExistence type="predicted"/>
<name>A0AAN9G6X9_9CAEN</name>